<keyword evidence="7" id="KW-1185">Reference proteome</keyword>
<dbReference type="Pfam" id="PF18085">
    <property type="entry name" value="Mak_N_cap"/>
    <property type="match status" value="1"/>
</dbReference>
<dbReference type="GO" id="GO:0016301">
    <property type="term" value="F:kinase activity"/>
    <property type="evidence" value="ECO:0007669"/>
    <property type="project" value="UniProtKB-KW"/>
</dbReference>
<dbReference type="RefSeq" id="WP_243011421.1">
    <property type="nucleotide sequence ID" value="NZ_JALGAR010000001.1"/>
</dbReference>
<evidence type="ECO:0000256" key="2">
    <source>
        <dbReference type="ARBA" id="ARBA00022741"/>
    </source>
</evidence>
<accession>A0AA41QTV0</accession>
<dbReference type="Proteomes" id="UP001165341">
    <property type="component" value="Unassembled WGS sequence"/>
</dbReference>
<sequence>MALIHRAQLRPSKLELLEPWLRTRSWFAGDPTAPLTSAGAYRFDDPAGEVGIETLLVRAGDGPVLQVPLTYRDAPLEGGEAWLIGTMEHSVLGRRWTYDAVGDPAYIAALATVIFCGGTQADEFVDVEGDLVFRESTATVAGSGPADAPAPVLLTTGDISTSDEPDSTVVVTGSLRLVILRAPGSPKAETSVLAARRTAGGGAEQLSGTWTAQPEERVLALANSL</sequence>
<evidence type="ECO:0000256" key="1">
    <source>
        <dbReference type="ARBA" id="ARBA00022679"/>
    </source>
</evidence>
<evidence type="ECO:0000256" key="3">
    <source>
        <dbReference type="ARBA" id="ARBA00022777"/>
    </source>
</evidence>
<dbReference type="GO" id="GO:0005524">
    <property type="term" value="F:ATP binding"/>
    <property type="evidence" value="ECO:0007669"/>
    <property type="project" value="UniProtKB-KW"/>
</dbReference>
<dbReference type="EMBL" id="JALGAR010000001">
    <property type="protein sequence ID" value="MCI4657551.1"/>
    <property type="molecule type" value="Genomic_DNA"/>
</dbReference>
<protein>
    <recommendedName>
        <fullName evidence="5">Maltokinase N-terminal cap domain-containing protein</fullName>
    </recommendedName>
</protein>
<name>A0AA41QTV0_9MICO</name>
<proteinExistence type="predicted"/>
<feature type="domain" description="Maltokinase N-terminal cap" evidence="5">
    <location>
        <begin position="20"/>
        <end position="103"/>
    </location>
</feature>
<evidence type="ECO:0000259" key="5">
    <source>
        <dbReference type="Pfam" id="PF18085"/>
    </source>
</evidence>
<dbReference type="AlphaFoldDB" id="A0AA41QTV0"/>
<dbReference type="InterPro" id="IPR040999">
    <property type="entry name" value="Mak_N_cap"/>
</dbReference>
<keyword evidence="1" id="KW-0808">Transferase</keyword>
<gene>
    <name evidence="6" type="ORF">MQH31_06980</name>
</gene>
<keyword evidence="2" id="KW-0547">Nucleotide-binding</keyword>
<keyword evidence="4" id="KW-0067">ATP-binding</keyword>
<dbReference type="NCBIfam" id="NF047744">
    <property type="entry name" value="CG0192_rel"/>
    <property type="match status" value="1"/>
</dbReference>
<evidence type="ECO:0000313" key="7">
    <source>
        <dbReference type="Proteomes" id="UP001165341"/>
    </source>
</evidence>
<reference evidence="6" key="1">
    <citation type="submission" date="2022-03" db="EMBL/GenBank/DDBJ databases">
        <title>Cryobacterium sp. nov. strain ZS14-85, isolated from Antarctic soil.</title>
        <authorList>
            <person name="Li J."/>
            <person name="Niu G."/>
        </authorList>
    </citation>
    <scope>NUCLEOTIDE SEQUENCE</scope>
    <source>
        <strain evidence="6">ZS14-85</strain>
    </source>
</reference>
<evidence type="ECO:0000256" key="4">
    <source>
        <dbReference type="ARBA" id="ARBA00022840"/>
    </source>
</evidence>
<keyword evidence="3" id="KW-0418">Kinase</keyword>
<evidence type="ECO:0000313" key="6">
    <source>
        <dbReference type="EMBL" id="MCI4657551.1"/>
    </source>
</evidence>
<comment type="caution">
    <text evidence="6">The sequence shown here is derived from an EMBL/GenBank/DDBJ whole genome shotgun (WGS) entry which is preliminary data.</text>
</comment>
<organism evidence="6 7">
    <name type="scientific">Cryobacterium zhongshanensis</name>
    <dbReference type="NCBI Taxonomy" id="2928153"/>
    <lineage>
        <taxon>Bacteria</taxon>
        <taxon>Bacillati</taxon>
        <taxon>Actinomycetota</taxon>
        <taxon>Actinomycetes</taxon>
        <taxon>Micrococcales</taxon>
        <taxon>Microbacteriaceae</taxon>
        <taxon>Cryobacterium</taxon>
    </lineage>
</organism>